<name>A0ABW0X4Y6_9ACTN</name>
<reference evidence="2" key="1">
    <citation type="journal article" date="2019" name="Int. J. Syst. Evol. Microbiol.">
        <title>The Global Catalogue of Microorganisms (GCM) 10K type strain sequencing project: providing services to taxonomists for standard genome sequencing and annotation.</title>
        <authorList>
            <consortium name="The Broad Institute Genomics Platform"/>
            <consortium name="The Broad Institute Genome Sequencing Center for Infectious Disease"/>
            <person name="Wu L."/>
            <person name="Ma J."/>
        </authorList>
    </citation>
    <scope>NUCLEOTIDE SEQUENCE [LARGE SCALE GENOMIC DNA]</scope>
    <source>
        <strain evidence="2">CGMCC 4.1437</strain>
    </source>
</reference>
<evidence type="ECO:0000313" key="1">
    <source>
        <dbReference type="EMBL" id="MFC5664835.1"/>
    </source>
</evidence>
<dbReference type="EMBL" id="JBHSOF010000021">
    <property type="protein sequence ID" value="MFC5664835.1"/>
    <property type="molecule type" value="Genomic_DNA"/>
</dbReference>
<protein>
    <submittedName>
        <fullName evidence="1">Uncharacterized protein</fullName>
    </submittedName>
</protein>
<organism evidence="1 2">
    <name type="scientific">Kitasatospora misakiensis</name>
    <dbReference type="NCBI Taxonomy" id="67330"/>
    <lineage>
        <taxon>Bacteria</taxon>
        <taxon>Bacillati</taxon>
        <taxon>Actinomycetota</taxon>
        <taxon>Actinomycetes</taxon>
        <taxon>Kitasatosporales</taxon>
        <taxon>Streptomycetaceae</taxon>
        <taxon>Kitasatospora</taxon>
    </lineage>
</organism>
<dbReference type="Proteomes" id="UP001595975">
    <property type="component" value="Unassembled WGS sequence"/>
</dbReference>
<proteinExistence type="predicted"/>
<comment type="caution">
    <text evidence="1">The sequence shown here is derived from an EMBL/GenBank/DDBJ whole genome shotgun (WGS) entry which is preliminary data.</text>
</comment>
<gene>
    <name evidence="1" type="ORF">ACFP3U_17815</name>
</gene>
<evidence type="ECO:0000313" key="2">
    <source>
        <dbReference type="Proteomes" id="UP001595975"/>
    </source>
</evidence>
<dbReference type="RefSeq" id="WP_380226525.1">
    <property type="nucleotide sequence ID" value="NZ_JBHSOF010000021.1"/>
</dbReference>
<keyword evidence="2" id="KW-1185">Reference proteome</keyword>
<accession>A0ABW0X4Y6</accession>
<sequence length="100" mass="11152">MNHLRRALRGTAHLVTRLCSAVERLDARVDAALRARLRPLVTRLAALLQRMAAANCSDALTRHLPCRAARERERNRSLNRSRDRAAVDCSAVDCPAPLDD</sequence>